<dbReference type="PANTHER" id="PTHR21043:SF0">
    <property type="entry name" value="MITOCHONDRIAL ASSEMBLY OF RIBOSOMAL LARGE SUBUNIT PROTEIN 1"/>
    <property type="match status" value="1"/>
</dbReference>
<comment type="subcellular location">
    <subcellularLocation>
        <location evidence="2">Cytoplasm</location>
    </subcellularLocation>
</comment>
<dbReference type="SUPFAM" id="SSF81301">
    <property type="entry name" value="Nucleotidyltransferase"/>
    <property type="match status" value="1"/>
</dbReference>
<dbReference type="eggNOG" id="COG0799">
    <property type="taxonomic scope" value="Bacteria"/>
</dbReference>
<sequence length="129" mass="14735">MKSEHESNEAMVQEIEESELLAQRIAELALEKKCEVVKILDVRGLTSITDFFVIATADSERKAKASADHILDELRTEEGERPLHVEGLDSQHWILLDYVDVVVHLFLPDERRFYDLESLWSDAPTTLVG</sequence>
<evidence type="ECO:0000256" key="1">
    <source>
        <dbReference type="ARBA" id="ARBA00010574"/>
    </source>
</evidence>
<comment type="function">
    <text evidence="2">Functions as a ribosomal silencing factor. Interacts with ribosomal protein uL14 (rplN), blocking formation of intersubunit bridge B8. Prevents association of the 30S and 50S ribosomal subunits and the formation of functional ribosomes, thus repressing translation.</text>
</comment>
<evidence type="ECO:0000256" key="2">
    <source>
        <dbReference type="HAMAP-Rule" id="MF_01477"/>
    </source>
</evidence>
<dbReference type="AlphaFoldDB" id="Q3ANY6"/>
<dbReference type="KEGG" id="cch:Cag_0087"/>
<dbReference type="NCBIfam" id="TIGR00090">
    <property type="entry name" value="rsfS_iojap_ybeB"/>
    <property type="match status" value="1"/>
</dbReference>
<dbReference type="GO" id="GO:0090071">
    <property type="term" value="P:negative regulation of ribosome biogenesis"/>
    <property type="evidence" value="ECO:0007669"/>
    <property type="project" value="UniProtKB-UniRule"/>
</dbReference>
<dbReference type="HAMAP" id="MF_01477">
    <property type="entry name" value="Iojap_RsfS"/>
    <property type="match status" value="1"/>
</dbReference>
<keyword evidence="2" id="KW-0678">Repressor</keyword>
<reference evidence="3" key="1">
    <citation type="submission" date="2005-08" db="EMBL/GenBank/DDBJ databases">
        <title>Complete sequence of Chlorobium chlorochromatii CaD3.</title>
        <authorList>
            <person name="Copeland A."/>
            <person name="Lucas S."/>
            <person name="Lapidus A."/>
            <person name="Barry K."/>
            <person name="Detter J.C."/>
            <person name="Glavina T."/>
            <person name="Hammon N."/>
            <person name="Israni S."/>
            <person name="Pitluck S."/>
            <person name="Bryant D."/>
            <person name="Schmutz J."/>
            <person name="Larimer F."/>
            <person name="Land M."/>
            <person name="Kyrpides N."/>
            <person name="Ivanova N."/>
            <person name="Richardson P."/>
        </authorList>
    </citation>
    <scope>NUCLEOTIDE SEQUENCE [LARGE SCALE GENOMIC DNA]</scope>
    <source>
        <strain evidence="3">CaD3</strain>
    </source>
</reference>
<dbReference type="PANTHER" id="PTHR21043">
    <property type="entry name" value="IOJAP SUPERFAMILY ORTHOLOG"/>
    <property type="match status" value="1"/>
</dbReference>
<dbReference type="Pfam" id="PF02410">
    <property type="entry name" value="RsfS"/>
    <property type="match status" value="1"/>
</dbReference>
<dbReference type="InterPro" id="IPR043519">
    <property type="entry name" value="NT_sf"/>
</dbReference>
<dbReference type="OrthoDB" id="9793681at2"/>
<dbReference type="GO" id="GO:0017148">
    <property type="term" value="P:negative regulation of translation"/>
    <property type="evidence" value="ECO:0007669"/>
    <property type="project" value="UniProtKB-UniRule"/>
</dbReference>
<dbReference type="GO" id="GO:0042256">
    <property type="term" value="P:cytosolic ribosome assembly"/>
    <property type="evidence" value="ECO:0007669"/>
    <property type="project" value="UniProtKB-UniRule"/>
</dbReference>
<comment type="subunit">
    <text evidence="2">Interacts with ribosomal protein uL14 (rplN).</text>
</comment>
<accession>Q3ANY6</accession>
<organism evidence="3">
    <name type="scientific">Chlorobium chlorochromatii (strain CaD3)</name>
    <dbReference type="NCBI Taxonomy" id="340177"/>
    <lineage>
        <taxon>Bacteria</taxon>
        <taxon>Pseudomonadati</taxon>
        <taxon>Chlorobiota</taxon>
        <taxon>Chlorobiia</taxon>
        <taxon>Chlorobiales</taxon>
        <taxon>Chlorobiaceae</taxon>
        <taxon>Chlorobium/Pelodictyon group</taxon>
        <taxon>Chlorobium</taxon>
    </lineage>
</organism>
<dbReference type="HOGENOM" id="CLU_092688_2_1_10"/>
<gene>
    <name evidence="2" type="primary">rsfS</name>
    <name evidence="3" type="ordered locus">Cag_0087</name>
</gene>
<evidence type="ECO:0000313" key="3">
    <source>
        <dbReference type="EMBL" id="ABB27366.1"/>
    </source>
</evidence>
<dbReference type="GO" id="GO:0043023">
    <property type="term" value="F:ribosomal large subunit binding"/>
    <property type="evidence" value="ECO:0007669"/>
    <property type="project" value="TreeGrafter"/>
</dbReference>
<dbReference type="InterPro" id="IPR004394">
    <property type="entry name" value="Iojap/RsfS/C7orf30"/>
</dbReference>
<dbReference type="EMBL" id="CP000108">
    <property type="protein sequence ID" value="ABB27366.1"/>
    <property type="molecule type" value="Genomic_DNA"/>
</dbReference>
<name>Q3ANY6_CHLCH</name>
<protein>
    <recommendedName>
        <fullName evidence="2">Ribosomal silencing factor RsfS</fullName>
    </recommendedName>
</protein>
<dbReference type="Gene3D" id="3.30.460.10">
    <property type="entry name" value="Beta Polymerase, domain 2"/>
    <property type="match status" value="1"/>
</dbReference>
<keyword evidence="2" id="KW-0810">Translation regulation</keyword>
<keyword evidence="2" id="KW-0963">Cytoplasm</keyword>
<dbReference type="GO" id="GO:0005737">
    <property type="term" value="C:cytoplasm"/>
    <property type="evidence" value="ECO:0007669"/>
    <property type="project" value="UniProtKB-SubCell"/>
</dbReference>
<comment type="similarity">
    <text evidence="1 2">Belongs to the Iojap/RsfS family.</text>
</comment>
<dbReference type="STRING" id="340177.Cag_0087"/>
<proteinExistence type="inferred from homology"/>